<name>A0AA38SQ82_9ASTR</name>
<proteinExistence type="predicted"/>
<dbReference type="Pfam" id="PF13966">
    <property type="entry name" value="zf-RVT"/>
    <property type="match status" value="1"/>
</dbReference>
<dbReference type="AlphaFoldDB" id="A0AA38SQ82"/>
<evidence type="ECO:0000313" key="3">
    <source>
        <dbReference type="Proteomes" id="UP001172457"/>
    </source>
</evidence>
<organism evidence="2 3">
    <name type="scientific">Centaurea solstitialis</name>
    <name type="common">yellow star-thistle</name>
    <dbReference type="NCBI Taxonomy" id="347529"/>
    <lineage>
        <taxon>Eukaryota</taxon>
        <taxon>Viridiplantae</taxon>
        <taxon>Streptophyta</taxon>
        <taxon>Embryophyta</taxon>
        <taxon>Tracheophyta</taxon>
        <taxon>Spermatophyta</taxon>
        <taxon>Magnoliopsida</taxon>
        <taxon>eudicotyledons</taxon>
        <taxon>Gunneridae</taxon>
        <taxon>Pentapetalae</taxon>
        <taxon>asterids</taxon>
        <taxon>campanulids</taxon>
        <taxon>Asterales</taxon>
        <taxon>Asteraceae</taxon>
        <taxon>Carduoideae</taxon>
        <taxon>Cardueae</taxon>
        <taxon>Centaureinae</taxon>
        <taxon>Centaurea</taxon>
    </lineage>
</organism>
<dbReference type="EMBL" id="JARYMX010000041">
    <property type="protein sequence ID" value="KAJ9536243.1"/>
    <property type="molecule type" value="Genomic_DNA"/>
</dbReference>
<evidence type="ECO:0000313" key="2">
    <source>
        <dbReference type="EMBL" id="KAJ9536243.1"/>
    </source>
</evidence>
<reference evidence="2" key="1">
    <citation type="submission" date="2023-03" db="EMBL/GenBank/DDBJ databases">
        <title>Chromosome-scale reference genome and RAD-based genetic map of yellow starthistle (Centaurea solstitialis) reveal putative structural variation and QTLs associated with invader traits.</title>
        <authorList>
            <person name="Reatini B."/>
            <person name="Cang F.A."/>
            <person name="Jiang Q."/>
            <person name="Mckibben M.T.W."/>
            <person name="Barker M.S."/>
            <person name="Rieseberg L.H."/>
            <person name="Dlugosch K.M."/>
        </authorList>
    </citation>
    <scope>NUCLEOTIDE SEQUENCE</scope>
    <source>
        <strain evidence="2">CAN-66</strain>
        <tissue evidence="2">Leaf</tissue>
    </source>
</reference>
<feature type="domain" description="Reverse transcriptase zinc-binding" evidence="1">
    <location>
        <begin position="89"/>
        <end position="175"/>
    </location>
</feature>
<protein>
    <recommendedName>
        <fullName evidence="1">Reverse transcriptase zinc-binding domain-containing protein</fullName>
    </recommendedName>
</protein>
<dbReference type="InterPro" id="IPR026960">
    <property type="entry name" value="RVT-Znf"/>
</dbReference>
<sequence>MKIHKVNMKFHLLNLKIHMKFHLVNLKIHMMDIKFYLMSIFHKMNLKFHLMNLKFHGELADLESKLVGWEPKRSMKDLWAWELDRINGFSVKGLWKILAEVGREGNDGEKTVWLSLVPKKVNVFMWRLRRDRLPTRVVLDNLGVDLDSTLCPRCGDAREDLDHALFNCGVVKALWSRVGKWWNKRVDGFVSLAQFIQEDAGEVRRSHNKPWWAGAKWIFCICYGTIETDWSSETKKGALINHLLSGKGWLSSG</sequence>
<gene>
    <name evidence="2" type="ORF">OSB04_un000576</name>
</gene>
<dbReference type="Proteomes" id="UP001172457">
    <property type="component" value="Unassembled WGS sequence"/>
</dbReference>
<evidence type="ECO:0000259" key="1">
    <source>
        <dbReference type="Pfam" id="PF13966"/>
    </source>
</evidence>
<keyword evidence="3" id="KW-1185">Reference proteome</keyword>
<accession>A0AA38SQ82</accession>
<comment type="caution">
    <text evidence="2">The sequence shown here is derived from an EMBL/GenBank/DDBJ whole genome shotgun (WGS) entry which is preliminary data.</text>
</comment>